<gene>
    <name evidence="2" type="ORF">niasHT_002469</name>
</gene>
<feature type="compositionally biased region" description="Basic and acidic residues" evidence="1">
    <location>
        <begin position="56"/>
        <end position="73"/>
    </location>
</feature>
<protein>
    <submittedName>
        <fullName evidence="2">Uncharacterized protein</fullName>
    </submittedName>
</protein>
<evidence type="ECO:0000256" key="1">
    <source>
        <dbReference type="SAM" id="MobiDB-lite"/>
    </source>
</evidence>
<dbReference type="AlphaFoldDB" id="A0ABD2LMB5"/>
<evidence type="ECO:0000313" key="3">
    <source>
        <dbReference type="Proteomes" id="UP001620626"/>
    </source>
</evidence>
<feature type="region of interest" description="Disordered" evidence="1">
    <location>
        <begin position="50"/>
        <end position="83"/>
    </location>
</feature>
<accession>A0ABD2LMB5</accession>
<sequence length="83" mass="8770">MPTPLRASSVGSCSLVARIGALFAPMVIGLPQLLLGCECLLAQMSAEDEADAGGMEEMKRNDERATMTGKDLEGTDEALMKPQ</sequence>
<organism evidence="2 3">
    <name type="scientific">Heterodera trifolii</name>
    <dbReference type="NCBI Taxonomy" id="157864"/>
    <lineage>
        <taxon>Eukaryota</taxon>
        <taxon>Metazoa</taxon>
        <taxon>Ecdysozoa</taxon>
        <taxon>Nematoda</taxon>
        <taxon>Chromadorea</taxon>
        <taxon>Rhabditida</taxon>
        <taxon>Tylenchina</taxon>
        <taxon>Tylenchomorpha</taxon>
        <taxon>Tylenchoidea</taxon>
        <taxon>Heteroderidae</taxon>
        <taxon>Heteroderinae</taxon>
        <taxon>Heterodera</taxon>
    </lineage>
</organism>
<dbReference type="Proteomes" id="UP001620626">
    <property type="component" value="Unassembled WGS sequence"/>
</dbReference>
<reference evidence="2 3" key="1">
    <citation type="submission" date="2024-10" db="EMBL/GenBank/DDBJ databases">
        <authorList>
            <person name="Kim D."/>
        </authorList>
    </citation>
    <scope>NUCLEOTIDE SEQUENCE [LARGE SCALE GENOMIC DNA]</scope>
    <source>
        <strain evidence="2">BH-2024</strain>
    </source>
</reference>
<dbReference type="EMBL" id="JBICBT010000359">
    <property type="protein sequence ID" value="KAL3116386.1"/>
    <property type="molecule type" value="Genomic_DNA"/>
</dbReference>
<evidence type="ECO:0000313" key="2">
    <source>
        <dbReference type="EMBL" id="KAL3116386.1"/>
    </source>
</evidence>
<keyword evidence="3" id="KW-1185">Reference proteome</keyword>
<proteinExistence type="predicted"/>
<comment type="caution">
    <text evidence="2">The sequence shown here is derived from an EMBL/GenBank/DDBJ whole genome shotgun (WGS) entry which is preliminary data.</text>
</comment>
<name>A0ABD2LMB5_9BILA</name>